<feature type="signal peptide" evidence="1">
    <location>
        <begin position="1"/>
        <end position="18"/>
    </location>
</feature>
<gene>
    <name evidence="2" type="ORF">CMV_025201</name>
</gene>
<evidence type="ECO:0000313" key="2">
    <source>
        <dbReference type="EMBL" id="KAF3948851.1"/>
    </source>
</evidence>
<evidence type="ECO:0000256" key="1">
    <source>
        <dbReference type="SAM" id="SignalP"/>
    </source>
</evidence>
<dbReference type="EMBL" id="JRKL02006516">
    <property type="protein sequence ID" value="KAF3948851.1"/>
    <property type="molecule type" value="Genomic_DNA"/>
</dbReference>
<name>A0A8J4VH62_9ROSI</name>
<keyword evidence="3" id="KW-1185">Reference proteome</keyword>
<proteinExistence type="predicted"/>
<comment type="caution">
    <text evidence="2">The sequence shown here is derived from an EMBL/GenBank/DDBJ whole genome shotgun (WGS) entry which is preliminary data.</text>
</comment>
<protein>
    <recommendedName>
        <fullName evidence="4">Secreted protein</fullName>
    </recommendedName>
</protein>
<evidence type="ECO:0008006" key="4">
    <source>
        <dbReference type="Google" id="ProtNLM"/>
    </source>
</evidence>
<evidence type="ECO:0000313" key="3">
    <source>
        <dbReference type="Proteomes" id="UP000737018"/>
    </source>
</evidence>
<accession>A0A8J4VH62</accession>
<organism evidence="2 3">
    <name type="scientific">Castanea mollissima</name>
    <name type="common">Chinese chestnut</name>
    <dbReference type="NCBI Taxonomy" id="60419"/>
    <lineage>
        <taxon>Eukaryota</taxon>
        <taxon>Viridiplantae</taxon>
        <taxon>Streptophyta</taxon>
        <taxon>Embryophyta</taxon>
        <taxon>Tracheophyta</taxon>
        <taxon>Spermatophyta</taxon>
        <taxon>Magnoliopsida</taxon>
        <taxon>eudicotyledons</taxon>
        <taxon>Gunneridae</taxon>
        <taxon>Pentapetalae</taxon>
        <taxon>rosids</taxon>
        <taxon>fabids</taxon>
        <taxon>Fagales</taxon>
        <taxon>Fagaceae</taxon>
        <taxon>Castanea</taxon>
    </lineage>
</organism>
<reference evidence="2" key="1">
    <citation type="submission" date="2020-03" db="EMBL/GenBank/DDBJ databases">
        <title>Castanea mollissima Vanexum genome sequencing.</title>
        <authorList>
            <person name="Staton M."/>
        </authorList>
    </citation>
    <scope>NUCLEOTIDE SEQUENCE</scope>
    <source>
        <tissue evidence="2">Leaf</tissue>
    </source>
</reference>
<dbReference type="AlphaFoldDB" id="A0A8J4VH62"/>
<sequence>MALLSFGCLLLCVYNLLGQTTMVCFTFSEGKYPTTMAAAMHPEGTSCRASWPYAGNSQGEEIGNAADTNSARSILRLKFVDFRLESDHGSVSTFKTTMSHCVL</sequence>
<dbReference type="Proteomes" id="UP000737018">
    <property type="component" value="Unassembled WGS sequence"/>
</dbReference>
<feature type="chain" id="PRO_5035307597" description="Secreted protein" evidence="1">
    <location>
        <begin position="19"/>
        <end position="103"/>
    </location>
</feature>
<keyword evidence="1" id="KW-0732">Signal</keyword>